<dbReference type="HOGENOM" id="CLU_166586_0_0_7"/>
<dbReference type="EMBL" id="CP002629">
    <property type="protein sequence ID" value="AEB09075.1"/>
    <property type="molecule type" value="Genomic_DNA"/>
</dbReference>
<dbReference type="InterPro" id="IPR036328">
    <property type="entry name" value="MliC_sf"/>
</dbReference>
<evidence type="ECO:0000256" key="1">
    <source>
        <dbReference type="ARBA" id="ARBA00022729"/>
    </source>
</evidence>
<dbReference type="STRING" id="880072.Desac_1214"/>
<keyword evidence="7" id="KW-1185">Reference proteome</keyword>
<organism evidence="6 7">
    <name type="scientific">Desulfobacca acetoxidans (strain ATCC 700848 / DSM 11109 / ASRB2)</name>
    <dbReference type="NCBI Taxonomy" id="880072"/>
    <lineage>
        <taxon>Bacteria</taxon>
        <taxon>Pseudomonadati</taxon>
        <taxon>Thermodesulfobacteriota</taxon>
        <taxon>Desulfobaccia</taxon>
        <taxon>Desulfobaccales</taxon>
        <taxon>Desulfobaccaceae</taxon>
        <taxon>Desulfobacca</taxon>
    </lineage>
</organism>
<dbReference type="KEGG" id="dao:Desac_1214"/>
<dbReference type="Proteomes" id="UP000000483">
    <property type="component" value="Chromosome"/>
</dbReference>
<reference evidence="7" key="2">
    <citation type="submission" date="2011-03" db="EMBL/GenBank/DDBJ databases">
        <title>The complete genome of Desulfobacca acetoxidans DSM 11109.</title>
        <authorList>
            <consortium name="US DOE Joint Genome Institute (JGI-PGF)"/>
            <person name="Lucas S."/>
            <person name="Copeland A."/>
            <person name="Lapidus A."/>
            <person name="Bruce D."/>
            <person name="Goodwin L."/>
            <person name="Pitluck S."/>
            <person name="Peters L."/>
            <person name="Kyrpides N."/>
            <person name="Mavromatis K."/>
            <person name="Ivanova N."/>
            <person name="Ovchinnikova G."/>
            <person name="Teshima H."/>
            <person name="Detter J.C."/>
            <person name="Han C."/>
            <person name="Land M."/>
            <person name="Hauser L."/>
            <person name="Markowitz V."/>
            <person name="Cheng J.-F."/>
            <person name="Hugenholtz P."/>
            <person name="Woyke T."/>
            <person name="Wu D."/>
            <person name="Spring S."/>
            <person name="Schueler E."/>
            <person name="Brambilla E."/>
            <person name="Klenk H.-P."/>
            <person name="Eisen J.A."/>
        </authorList>
    </citation>
    <scope>NUCLEOTIDE SEQUENCE [LARGE SCALE GENOMIC DNA]</scope>
    <source>
        <strain evidence="7">ATCC 700848 / DSM 11109 / ASRB2</strain>
    </source>
</reference>
<name>F2NHF9_DESAR</name>
<keyword evidence="2" id="KW-0472">Membrane</keyword>
<sequence>MPGMESNRSVKAILIGLASAALILLGLVRSDLGAVTTGDAECTQSSKVFNYLCEDGKSFTLTLLPDEDSVLLTLEGKPMKLPRVVSASGDRYSNGRTSVWLKGNEAFIEIDGKIIIKNCRRRD</sequence>
<dbReference type="Gene3D" id="2.40.128.200">
    <property type="match status" value="1"/>
</dbReference>
<feature type="domain" description="C-type lysozyme inhibitor" evidence="5">
    <location>
        <begin position="51"/>
        <end position="113"/>
    </location>
</feature>
<evidence type="ECO:0000313" key="7">
    <source>
        <dbReference type="Proteomes" id="UP000000483"/>
    </source>
</evidence>
<keyword evidence="3" id="KW-0564">Palmitate</keyword>
<reference evidence="6 7" key="1">
    <citation type="journal article" date="2011" name="Stand. Genomic Sci.">
        <title>Complete genome sequence of the acetate-degrading sulfate reducer Desulfobacca acetoxidans type strain (ASRB2).</title>
        <authorList>
            <person name="Goker M."/>
            <person name="Teshima H."/>
            <person name="Lapidus A."/>
            <person name="Nolan M."/>
            <person name="Lucas S."/>
            <person name="Hammon N."/>
            <person name="Deshpande S."/>
            <person name="Cheng J.F."/>
            <person name="Tapia R."/>
            <person name="Han C."/>
            <person name="Goodwin L."/>
            <person name="Pitluck S."/>
            <person name="Huntemann M."/>
            <person name="Liolios K."/>
            <person name="Ivanova N."/>
            <person name="Pagani I."/>
            <person name="Mavromatis K."/>
            <person name="Ovchinikova G."/>
            <person name="Pati A."/>
            <person name="Chen A."/>
            <person name="Palaniappan K."/>
            <person name="Land M."/>
            <person name="Hauser L."/>
            <person name="Brambilla E.M."/>
            <person name="Rohde M."/>
            <person name="Spring S."/>
            <person name="Detter J.C."/>
            <person name="Woyke T."/>
            <person name="Bristow J."/>
            <person name="Eisen J.A."/>
            <person name="Markowitz V."/>
            <person name="Hugenholtz P."/>
            <person name="Kyrpides N.C."/>
            <person name="Klenk H.P."/>
        </authorList>
    </citation>
    <scope>NUCLEOTIDE SEQUENCE [LARGE SCALE GENOMIC DNA]</scope>
    <source>
        <strain evidence="7">ATCC 700848 / DSM 11109 / ASRB2</strain>
    </source>
</reference>
<proteinExistence type="predicted"/>
<dbReference type="RefSeq" id="WP_013706187.1">
    <property type="nucleotide sequence ID" value="NC_015388.1"/>
</dbReference>
<dbReference type="OrthoDB" id="5588236at2"/>
<evidence type="ECO:0000259" key="5">
    <source>
        <dbReference type="Pfam" id="PF09864"/>
    </source>
</evidence>
<keyword evidence="4" id="KW-0449">Lipoprotein</keyword>
<protein>
    <recommendedName>
        <fullName evidence="5">C-type lysozyme inhibitor domain-containing protein</fullName>
    </recommendedName>
</protein>
<dbReference type="AlphaFoldDB" id="F2NHF9"/>
<evidence type="ECO:0000256" key="4">
    <source>
        <dbReference type="ARBA" id="ARBA00023288"/>
    </source>
</evidence>
<evidence type="ECO:0000256" key="2">
    <source>
        <dbReference type="ARBA" id="ARBA00023136"/>
    </source>
</evidence>
<accession>F2NHF9</accession>
<dbReference type="InterPro" id="IPR018660">
    <property type="entry name" value="MliC"/>
</dbReference>
<keyword evidence="1" id="KW-0732">Signal</keyword>
<evidence type="ECO:0000256" key="3">
    <source>
        <dbReference type="ARBA" id="ARBA00023139"/>
    </source>
</evidence>
<dbReference type="Pfam" id="PF09864">
    <property type="entry name" value="MliC"/>
    <property type="match status" value="1"/>
</dbReference>
<evidence type="ECO:0000313" key="6">
    <source>
        <dbReference type="EMBL" id="AEB09075.1"/>
    </source>
</evidence>
<gene>
    <name evidence="6" type="ordered locus">Desac_1214</name>
</gene>
<dbReference type="eggNOG" id="COG3895">
    <property type="taxonomic scope" value="Bacteria"/>
</dbReference>
<dbReference type="SUPFAM" id="SSF141488">
    <property type="entry name" value="YdhA-like"/>
    <property type="match status" value="1"/>
</dbReference>